<proteinExistence type="predicted"/>
<dbReference type="Proteomes" id="UP000250235">
    <property type="component" value="Unassembled WGS sequence"/>
</dbReference>
<evidence type="ECO:0000313" key="2">
    <source>
        <dbReference type="EMBL" id="KZV34326.1"/>
    </source>
</evidence>
<dbReference type="AlphaFoldDB" id="A0A2Z7BQX2"/>
<organism evidence="2 3">
    <name type="scientific">Dorcoceras hygrometricum</name>
    <dbReference type="NCBI Taxonomy" id="472368"/>
    <lineage>
        <taxon>Eukaryota</taxon>
        <taxon>Viridiplantae</taxon>
        <taxon>Streptophyta</taxon>
        <taxon>Embryophyta</taxon>
        <taxon>Tracheophyta</taxon>
        <taxon>Spermatophyta</taxon>
        <taxon>Magnoliopsida</taxon>
        <taxon>eudicotyledons</taxon>
        <taxon>Gunneridae</taxon>
        <taxon>Pentapetalae</taxon>
        <taxon>asterids</taxon>
        <taxon>lamiids</taxon>
        <taxon>Lamiales</taxon>
        <taxon>Gesneriaceae</taxon>
        <taxon>Didymocarpoideae</taxon>
        <taxon>Trichosporeae</taxon>
        <taxon>Loxocarpinae</taxon>
        <taxon>Dorcoceras</taxon>
    </lineage>
</organism>
<reference evidence="2 3" key="1">
    <citation type="journal article" date="2015" name="Proc. Natl. Acad. Sci. U.S.A.">
        <title>The resurrection genome of Boea hygrometrica: A blueprint for survival of dehydration.</title>
        <authorList>
            <person name="Xiao L."/>
            <person name="Yang G."/>
            <person name="Zhang L."/>
            <person name="Yang X."/>
            <person name="Zhao S."/>
            <person name="Ji Z."/>
            <person name="Zhou Q."/>
            <person name="Hu M."/>
            <person name="Wang Y."/>
            <person name="Chen M."/>
            <person name="Xu Y."/>
            <person name="Jin H."/>
            <person name="Xiao X."/>
            <person name="Hu G."/>
            <person name="Bao F."/>
            <person name="Hu Y."/>
            <person name="Wan P."/>
            <person name="Li L."/>
            <person name="Deng X."/>
            <person name="Kuang T."/>
            <person name="Xiang C."/>
            <person name="Zhu J.K."/>
            <person name="Oliver M.J."/>
            <person name="He Y."/>
        </authorList>
    </citation>
    <scope>NUCLEOTIDE SEQUENCE [LARGE SCALE GENOMIC DNA]</scope>
    <source>
        <strain evidence="3">cv. XS01</strain>
    </source>
</reference>
<protein>
    <submittedName>
        <fullName evidence="2">Uncharacterized protein</fullName>
    </submittedName>
</protein>
<feature type="compositionally biased region" description="Basic residues" evidence="1">
    <location>
        <begin position="1"/>
        <end position="16"/>
    </location>
</feature>
<keyword evidence="3" id="KW-1185">Reference proteome</keyword>
<name>A0A2Z7BQX2_9LAMI</name>
<evidence type="ECO:0000256" key="1">
    <source>
        <dbReference type="SAM" id="MobiDB-lite"/>
    </source>
</evidence>
<dbReference type="EMBL" id="KV005092">
    <property type="protein sequence ID" value="KZV34326.1"/>
    <property type="molecule type" value="Genomic_DNA"/>
</dbReference>
<feature type="region of interest" description="Disordered" evidence="1">
    <location>
        <begin position="1"/>
        <end position="35"/>
    </location>
</feature>
<gene>
    <name evidence="2" type="ORF">F511_35503</name>
</gene>
<sequence>MNKVVRRSSRAGKNRTRAAQEQIRRDQLEVETSSDSITSDAIKSARWCKEPSWLRSNQLIKAEAEFKSRIGQNDKQIDLNTRLYAECF</sequence>
<accession>A0A2Z7BQX2</accession>
<evidence type="ECO:0000313" key="3">
    <source>
        <dbReference type="Proteomes" id="UP000250235"/>
    </source>
</evidence>